<comment type="caution">
    <text evidence="2">The sequence shown here is derived from an EMBL/GenBank/DDBJ whole genome shotgun (WGS) entry which is preliminary data.</text>
</comment>
<dbReference type="SMART" id="SM00974">
    <property type="entry name" value="T5orf172"/>
    <property type="match status" value="1"/>
</dbReference>
<feature type="domain" description="Bacteriophage T5 Orf172 DNA-binding" evidence="1">
    <location>
        <begin position="13"/>
        <end position="102"/>
    </location>
</feature>
<dbReference type="Proteomes" id="UP000823928">
    <property type="component" value="Unassembled WGS sequence"/>
</dbReference>
<evidence type="ECO:0000259" key="1">
    <source>
        <dbReference type="SMART" id="SM00974"/>
    </source>
</evidence>
<gene>
    <name evidence="2" type="ORF">IAC10_08025</name>
</gene>
<sequence>MENKGYIYILTNPSFKEYVKIGYADNVENRVRQLNNSECTPFAFRVYATYEVEDRLTDVNLHKLIDQLNPNLRSIDNVNGKKRVREFYAMSPEQAYSILEGIALLGGRKNRLKLWNVTEEERKDIEVAQEIEEEHIERLSPFAFSKCNIAKGTKIMFVCRGNENSGAECTVVDDKTVEYKGKKYSLSSLATELLGAIHGVAGPRYFKYNGEWLWKIRAKLEGRAVSNRLDDVWIIPCNPKLYDIVGAFNNLDVIEWSQPNNTAIGDTVYIYVGGNFKSIMYKCEVVAADLLGNRTYDDEKFYHKLEKRDAVRYMKIKLLEKYDEGQYPLEELRENGLTSVQGRSKATPQLLNYLEEK</sequence>
<dbReference type="InterPro" id="IPR015947">
    <property type="entry name" value="PUA-like_sf"/>
</dbReference>
<reference evidence="2" key="2">
    <citation type="journal article" date="2021" name="PeerJ">
        <title>Extensive microbial diversity within the chicken gut microbiome revealed by metagenomics and culture.</title>
        <authorList>
            <person name="Gilroy R."/>
            <person name="Ravi A."/>
            <person name="Getino M."/>
            <person name="Pursley I."/>
            <person name="Horton D.L."/>
            <person name="Alikhan N.F."/>
            <person name="Baker D."/>
            <person name="Gharbi K."/>
            <person name="Hall N."/>
            <person name="Watson M."/>
            <person name="Adriaenssens E.M."/>
            <person name="Foster-Nyarko E."/>
            <person name="Jarju S."/>
            <person name="Secka A."/>
            <person name="Antonio M."/>
            <person name="Oren A."/>
            <person name="Chaudhuri R.R."/>
            <person name="La Ragione R."/>
            <person name="Hildebrand F."/>
            <person name="Pallen M.J."/>
        </authorList>
    </citation>
    <scope>NUCLEOTIDE SEQUENCE</scope>
    <source>
        <strain evidence="2">6276</strain>
    </source>
</reference>
<dbReference type="Pfam" id="PF10544">
    <property type="entry name" value="T5orf172"/>
    <property type="match status" value="1"/>
</dbReference>
<dbReference type="AlphaFoldDB" id="A0A9D1JNT9"/>
<dbReference type="EMBL" id="DVIU01000158">
    <property type="protein sequence ID" value="HIS36560.1"/>
    <property type="molecule type" value="Genomic_DNA"/>
</dbReference>
<name>A0A9D1JNT9_9BACT</name>
<organism evidence="2 3">
    <name type="scientific">Candidatus Scatousia excrementigallinarum</name>
    <dbReference type="NCBI Taxonomy" id="2840935"/>
    <lineage>
        <taxon>Bacteria</taxon>
        <taxon>Candidatus Scatousia</taxon>
    </lineage>
</organism>
<protein>
    <submittedName>
        <fullName evidence="2">GIY-YIG nuclease family protein</fullName>
    </submittedName>
</protein>
<evidence type="ECO:0000313" key="2">
    <source>
        <dbReference type="EMBL" id="HIS36560.1"/>
    </source>
</evidence>
<proteinExistence type="predicted"/>
<accession>A0A9D1JNT9</accession>
<dbReference type="SUPFAM" id="SSF88697">
    <property type="entry name" value="PUA domain-like"/>
    <property type="match status" value="1"/>
</dbReference>
<evidence type="ECO:0000313" key="3">
    <source>
        <dbReference type="Proteomes" id="UP000823928"/>
    </source>
</evidence>
<dbReference type="InterPro" id="IPR018306">
    <property type="entry name" value="Phage_T5_Orf172_DNA-bd"/>
</dbReference>
<reference evidence="2" key="1">
    <citation type="submission" date="2020-10" db="EMBL/GenBank/DDBJ databases">
        <authorList>
            <person name="Gilroy R."/>
        </authorList>
    </citation>
    <scope>NUCLEOTIDE SEQUENCE</scope>
    <source>
        <strain evidence="2">6276</strain>
    </source>
</reference>